<dbReference type="EMBL" id="PZZZ01000001">
    <property type="protein sequence ID" value="PTM98532.1"/>
    <property type="molecule type" value="Genomic_DNA"/>
</dbReference>
<reference evidence="8 9" key="1">
    <citation type="submission" date="2018-04" db="EMBL/GenBank/DDBJ databases">
        <title>Genomic Encyclopedia of Type Strains, Phase IV (KMG-IV): sequencing the most valuable type-strain genomes for metagenomic binning, comparative biology and taxonomic classification.</title>
        <authorList>
            <person name="Goeker M."/>
        </authorList>
    </citation>
    <scope>NUCLEOTIDE SEQUENCE [LARGE SCALE GENOMIC DNA]</scope>
    <source>
        <strain evidence="8 9">DSM 7138</strain>
    </source>
</reference>
<feature type="transmembrane region" description="Helical" evidence="7">
    <location>
        <begin position="314"/>
        <end position="334"/>
    </location>
</feature>
<name>A0A2T5BHR2_MYCDI</name>
<dbReference type="InterPro" id="IPR022791">
    <property type="entry name" value="L-PG_synthase/AglD"/>
</dbReference>
<protein>
    <recommendedName>
        <fullName evidence="10">Lysylphosphatidylglycerol synthase-like protein</fullName>
    </recommendedName>
</protein>
<dbReference type="Proteomes" id="UP000241247">
    <property type="component" value="Unassembled WGS sequence"/>
</dbReference>
<sequence length="400" mass="41870">MIGFNGSEAGTGHETLTQTARRSGIAWAGEAMSDAGSRPGRQETAFSAAATEGPDAESLPELSEVKAGEIVVVTGWLSGLLVLGVFISFMLHFGDVAVFLTTLKSADPLWLAAAAACQCGTYACAAGVWIRVLSRAKAGLPFAGLFRLAVVQLFANQAVPSGGLSGSAMVARGLVRRGVAVPLVTTALLVDWFSYYASYVVVTLLAFLKLVSSGDGGAMWLPLAAAFMIILIVLASGAFVLMRRRGRIIPKPALRWRPAARLAALLSGARADMLRDGSLLLEATVLQACIFLLDTLTLWIAARSTGLDIDPASAFVSFVLASVVATLSPVPLGLGTFEATCTGLLHVMGGSIEASLAATLILRGFTLWLPMLPGLWLIKNEIKQPAPGLPNERRSDSTAS</sequence>
<gene>
    <name evidence="8" type="ORF">C7449_101196</name>
</gene>
<feature type="transmembrane region" description="Helical" evidence="7">
    <location>
        <begin position="220"/>
        <end position="242"/>
    </location>
</feature>
<evidence type="ECO:0000256" key="1">
    <source>
        <dbReference type="ARBA" id="ARBA00004651"/>
    </source>
</evidence>
<feature type="transmembrane region" description="Helical" evidence="7">
    <location>
        <begin position="109"/>
        <end position="130"/>
    </location>
</feature>
<dbReference type="PANTHER" id="PTHR39087">
    <property type="entry name" value="UPF0104 MEMBRANE PROTEIN MJ1595"/>
    <property type="match status" value="1"/>
</dbReference>
<feature type="transmembrane region" description="Helical" evidence="7">
    <location>
        <begin position="179"/>
        <end position="208"/>
    </location>
</feature>
<organism evidence="8 9">
    <name type="scientific">Mycoplana dimorpha</name>
    <dbReference type="NCBI Taxonomy" id="28320"/>
    <lineage>
        <taxon>Bacteria</taxon>
        <taxon>Pseudomonadati</taxon>
        <taxon>Pseudomonadota</taxon>
        <taxon>Alphaproteobacteria</taxon>
        <taxon>Hyphomicrobiales</taxon>
        <taxon>Rhizobiaceae</taxon>
        <taxon>Mycoplana</taxon>
    </lineage>
</organism>
<evidence type="ECO:0000313" key="8">
    <source>
        <dbReference type="EMBL" id="PTM98532.1"/>
    </source>
</evidence>
<evidence type="ECO:0000256" key="6">
    <source>
        <dbReference type="SAM" id="MobiDB-lite"/>
    </source>
</evidence>
<comment type="caution">
    <text evidence="8">The sequence shown here is derived from an EMBL/GenBank/DDBJ whole genome shotgun (WGS) entry which is preliminary data.</text>
</comment>
<evidence type="ECO:0000256" key="2">
    <source>
        <dbReference type="ARBA" id="ARBA00022475"/>
    </source>
</evidence>
<keyword evidence="2" id="KW-1003">Cell membrane</keyword>
<keyword evidence="9" id="KW-1185">Reference proteome</keyword>
<keyword evidence="4 7" id="KW-1133">Transmembrane helix</keyword>
<keyword evidence="5 7" id="KW-0472">Membrane</keyword>
<evidence type="ECO:0000256" key="5">
    <source>
        <dbReference type="ARBA" id="ARBA00023136"/>
    </source>
</evidence>
<dbReference type="Pfam" id="PF03706">
    <property type="entry name" value="LPG_synthase_TM"/>
    <property type="match status" value="1"/>
</dbReference>
<keyword evidence="3 7" id="KW-0812">Transmembrane</keyword>
<feature type="transmembrane region" description="Helical" evidence="7">
    <location>
        <begin position="354"/>
        <end position="378"/>
    </location>
</feature>
<comment type="subcellular location">
    <subcellularLocation>
        <location evidence="1">Cell membrane</location>
        <topology evidence="1">Multi-pass membrane protein</topology>
    </subcellularLocation>
</comment>
<evidence type="ECO:0000313" key="9">
    <source>
        <dbReference type="Proteomes" id="UP000241247"/>
    </source>
</evidence>
<proteinExistence type="predicted"/>
<accession>A0A2T5BHR2</accession>
<evidence type="ECO:0000256" key="4">
    <source>
        <dbReference type="ARBA" id="ARBA00022989"/>
    </source>
</evidence>
<dbReference type="PANTHER" id="PTHR39087:SF2">
    <property type="entry name" value="UPF0104 MEMBRANE PROTEIN MJ1595"/>
    <property type="match status" value="1"/>
</dbReference>
<evidence type="ECO:0000256" key="3">
    <source>
        <dbReference type="ARBA" id="ARBA00022692"/>
    </source>
</evidence>
<evidence type="ECO:0008006" key="10">
    <source>
        <dbReference type="Google" id="ProtNLM"/>
    </source>
</evidence>
<dbReference type="AlphaFoldDB" id="A0A2T5BHR2"/>
<feature type="region of interest" description="Disordered" evidence="6">
    <location>
        <begin position="32"/>
        <end position="58"/>
    </location>
</feature>
<feature type="transmembrane region" description="Helical" evidence="7">
    <location>
        <begin position="70"/>
        <end position="89"/>
    </location>
</feature>
<dbReference type="GO" id="GO:0005886">
    <property type="term" value="C:plasma membrane"/>
    <property type="evidence" value="ECO:0007669"/>
    <property type="project" value="UniProtKB-SubCell"/>
</dbReference>
<evidence type="ECO:0000256" key="7">
    <source>
        <dbReference type="SAM" id="Phobius"/>
    </source>
</evidence>
<feature type="transmembrane region" description="Helical" evidence="7">
    <location>
        <begin position="283"/>
        <end position="302"/>
    </location>
</feature>